<dbReference type="GO" id="GO:0046872">
    <property type="term" value="F:metal ion binding"/>
    <property type="evidence" value="ECO:0007669"/>
    <property type="project" value="UniProtKB-KW"/>
</dbReference>
<comment type="cofactor">
    <cofactor evidence="1">
        <name>Zn(2+)</name>
        <dbReference type="ChEBI" id="CHEBI:29105"/>
    </cofactor>
</comment>
<keyword evidence="5 12" id="KW-0812">Transmembrane</keyword>
<feature type="transmembrane region" description="Helical" evidence="12">
    <location>
        <begin position="237"/>
        <end position="258"/>
    </location>
</feature>
<evidence type="ECO:0000256" key="11">
    <source>
        <dbReference type="ARBA" id="ARBA00023136"/>
    </source>
</evidence>
<evidence type="ECO:0000256" key="9">
    <source>
        <dbReference type="ARBA" id="ARBA00022989"/>
    </source>
</evidence>
<evidence type="ECO:0000313" key="15">
    <source>
        <dbReference type="EMBL" id="OGW98852.1"/>
    </source>
</evidence>
<reference evidence="15 16" key="1">
    <citation type="journal article" date="2016" name="Nat. Commun.">
        <title>Thousands of microbial genomes shed light on interconnected biogeochemical processes in an aquifer system.</title>
        <authorList>
            <person name="Anantharaman K."/>
            <person name="Brown C.T."/>
            <person name="Hug L.A."/>
            <person name="Sharon I."/>
            <person name="Castelle C.J."/>
            <person name="Probst A.J."/>
            <person name="Thomas B.C."/>
            <person name="Singh A."/>
            <person name="Wilkins M.J."/>
            <person name="Karaoz U."/>
            <person name="Brodie E.L."/>
            <person name="Williams K.H."/>
            <person name="Hubbard S.S."/>
            <person name="Banfield J.F."/>
        </authorList>
    </citation>
    <scope>NUCLEOTIDE SEQUENCE [LARGE SCALE GENOMIC DNA]</scope>
</reference>
<dbReference type="EMBL" id="MHFR01000023">
    <property type="protein sequence ID" value="OGW98852.1"/>
    <property type="molecule type" value="Genomic_DNA"/>
</dbReference>
<evidence type="ECO:0000259" key="13">
    <source>
        <dbReference type="Pfam" id="PF01435"/>
    </source>
</evidence>
<keyword evidence="9 12" id="KW-1133">Transmembrane helix</keyword>
<feature type="domain" description="Transcription factor zinc-finger" evidence="14">
    <location>
        <begin position="441"/>
        <end position="481"/>
    </location>
</feature>
<keyword evidence="10" id="KW-0482">Metalloprotease</keyword>
<evidence type="ECO:0000256" key="6">
    <source>
        <dbReference type="ARBA" id="ARBA00022723"/>
    </source>
</evidence>
<dbReference type="GO" id="GO:0005886">
    <property type="term" value="C:plasma membrane"/>
    <property type="evidence" value="ECO:0007669"/>
    <property type="project" value="UniProtKB-SubCell"/>
</dbReference>
<dbReference type="AlphaFoldDB" id="A0A1G1L132"/>
<dbReference type="PANTHER" id="PTHR43221">
    <property type="entry name" value="PROTEASE HTPX"/>
    <property type="match status" value="1"/>
</dbReference>
<keyword evidence="3" id="KW-1003">Cell membrane</keyword>
<evidence type="ECO:0000256" key="3">
    <source>
        <dbReference type="ARBA" id="ARBA00022475"/>
    </source>
</evidence>
<evidence type="ECO:0000259" key="14">
    <source>
        <dbReference type="Pfam" id="PF13453"/>
    </source>
</evidence>
<evidence type="ECO:0000256" key="8">
    <source>
        <dbReference type="ARBA" id="ARBA00022833"/>
    </source>
</evidence>
<evidence type="ECO:0000256" key="10">
    <source>
        <dbReference type="ARBA" id="ARBA00023049"/>
    </source>
</evidence>
<dbReference type="PANTHER" id="PTHR43221:SF1">
    <property type="entry name" value="PROTEASE HTPX"/>
    <property type="match status" value="1"/>
</dbReference>
<dbReference type="InterPro" id="IPR050083">
    <property type="entry name" value="HtpX_protease"/>
</dbReference>
<keyword evidence="6" id="KW-0479">Metal-binding</keyword>
<evidence type="ECO:0000256" key="7">
    <source>
        <dbReference type="ARBA" id="ARBA00022801"/>
    </source>
</evidence>
<keyword evidence="11 12" id="KW-0472">Membrane</keyword>
<dbReference type="Pfam" id="PF01435">
    <property type="entry name" value="Peptidase_M48"/>
    <property type="match status" value="1"/>
</dbReference>
<evidence type="ECO:0000256" key="2">
    <source>
        <dbReference type="ARBA" id="ARBA00004651"/>
    </source>
</evidence>
<evidence type="ECO:0000256" key="1">
    <source>
        <dbReference type="ARBA" id="ARBA00001947"/>
    </source>
</evidence>
<sequence>MINPLPVDTVFEAKRRSRKETTALFSILIAIYIVIFNFMSIVVLIIWRIAERSERFEIENIAYGNPSWNRPLITVHEAIPIVLYTTLIAIVVAVIHFIIARNESTSNIVKYLGGQKPDPSDEYHSRFINIVEEAEIATGIRPIEPVVLSNMGANAFAVQDGKNRCAIGVTEGLLSKLDRSELTAVISHEAAHLLHEDSKLATTACSLSQVFAIISRALSEFNQYRFISFRKRGGGNAVLFILLAQVCLWTLATVGYGITSLLRLAISRNREYLADAHGAEMCKDPLSLAQALDKISHSSRGGFRSAQDLSTIFIMNPNTSALDETEGAVAELFSTHPPAKERINRLLKWAKADLSLLKSEQKPEVAAISQPVGDRAFYHRAETGWKGPMSPAELIVQGLVNPQAMVSPADQDEIQPAANYADLVRELENAQNIEGLGAKEKCPRCNTGLHEIDYEGTQILHCKFCDGHLLKGGHLERLIARRDQTFTEEEIQNAKNIWLASQKGSIKDACKLPYIKCPLCNQPMIKSFHTLHTRVVIDRCTNPNCGAVWCDKGELAMIQILVENATALLTK</sequence>
<gene>
    <name evidence="15" type="ORF">A3G33_09860</name>
</gene>
<feature type="transmembrane region" description="Helical" evidence="12">
    <location>
        <begin position="23"/>
        <end position="47"/>
    </location>
</feature>
<evidence type="ECO:0000256" key="4">
    <source>
        <dbReference type="ARBA" id="ARBA00022670"/>
    </source>
</evidence>
<keyword evidence="7" id="KW-0378">Hydrolase</keyword>
<dbReference type="Gene3D" id="3.30.2010.10">
    <property type="entry name" value="Metalloproteases ('zincins'), catalytic domain"/>
    <property type="match status" value="1"/>
</dbReference>
<accession>A0A1G1L132</accession>
<comment type="caution">
    <text evidence="15">The sequence shown here is derived from an EMBL/GenBank/DDBJ whole genome shotgun (WGS) entry which is preliminary data.</text>
</comment>
<evidence type="ECO:0008006" key="17">
    <source>
        <dbReference type="Google" id="ProtNLM"/>
    </source>
</evidence>
<feature type="domain" description="Peptidase M48" evidence="13">
    <location>
        <begin position="146"/>
        <end position="349"/>
    </location>
</feature>
<keyword evidence="8" id="KW-0862">Zinc</keyword>
<proteinExistence type="predicted"/>
<keyword evidence="4" id="KW-0645">Protease</keyword>
<evidence type="ECO:0000256" key="12">
    <source>
        <dbReference type="SAM" id="Phobius"/>
    </source>
</evidence>
<name>A0A1G1L132_9BACT</name>
<evidence type="ECO:0000313" key="16">
    <source>
        <dbReference type="Proteomes" id="UP000178187"/>
    </source>
</evidence>
<evidence type="ECO:0000256" key="5">
    <source>
        <dbReference type="ARBA" id="ARBA00022692"/>
    </source>
</evidence>
<organism evidence="15 16">
    <name type="scientific">Candidatus Danuiimicrobium aquiferis</name>
    <dbReference type="NCBI Taxonomy" id="1801832"/>
    <lineage>
        <taxon>Bacteria</taxon>
        <taxon>Pseudomonadati</taxon>
        <taxon>Candidatus Omnitrophota</taxon>
        <taxon>Candidatus Danuiimicrobium</taxon>
    </lineage>
</organism>
<feature type="transmembrane region" description="Helical" evidence="12">
    <location>
        <begin position="78"/>
        <end position="100"/>
    </location>
</feature>
<protein>
    <recommendedName>
        <fullName evidence="17">Peptidase M48 domain-containing protein</fullName>
    </recommendedName>
</protein>
<comment type="subcellular location">
    <subcellularLocation>
        <location evidence="2">Cell membrane</location>
        <topology evidence="2">Multi-pass membrane protein</topology>
    </subcellularLocation>
</comment>
<dbReference type="Proteomes" id="UP000178187">
    <property type="component" value="Unassembled WGS sequence"/>
</dbReference>
<dbReference type="GO" id="GO:0004222">
    <property type="term" value="F:metalloendopeptidase activity"/>
    <property type="evidence" value="ECO:0007669"/>
    <property type="project" value="InterPro"/>
</dbReference>
<dbReference type="InterPro" id="IPR027392">
    <property type="entry name" value="TF_Znf"/>
</dbReference>
<dbReference type="GO" id="GO:0006508">
    <property type="term" value="P:proteolysis"/>
    <property type="evidence" value="ECO:0007669"/>
    <property type="project" value="UniProtKB-KW"/>
</dbReference>
<dbReference type="InterPro" id="IPR001915">
    <property type="entry name" value="Peptidase_M48"/>
</dbReference>
<dbReference type="Pfam" id="PF13453">
    <property type="entry name" value="Zn_ribbon_TFIIB"/>
    <property type="match status" value="1"/>
</dbReference>